<dbReference type="AlphaFoldDB" id="A0A8C5TBZ8"/>
<dbReference type="SUPFAM" id="SSF117773">
    <property type="entry name" value="GTF2I-like repeat"/>
    <property type="match status" value="1"/>
</dbReference>
<dbReference type="Ensembl" id="ENSMCST00000004262.1">
    <property type="protein sequence ID" value="ENSMCSP00000004165.1"/>
    <property type="gene ID" value="ENSMCSG00000002980.1"/>
</dbReference>
<dbReference type="InterPro" id="IPR042224">
    <property type="entry name" value="GTF2IRD2"/>
</dbReference>
<dbReference type="Gene3D" id="3.90.1460.10">
    <property type="entry name" value="GTF2I-like"/>
    <property type="match status" value="1"/>
</dbReference>
<dbReference type="Pfam" id="PF02946">
    <property type="entry name" value="GTF2I"/>
    <property type="match status" value="1"/>
</dbReference>
<protein>
    <submittedName>
        <fullName evidence="8">Uncharacterized protein</fullName>
    </submittedName>
</protein>
<keyword evidence="9" id="KW-1185">Reference proteome</keyword>
<dbReference type="GO" id="GO:0005634">
    <property type="term" value="C:nucleus"/>
    <property type="evidence" value="ECO:0007669"/>
    <property type="project" value="UniProtKB-SubCell"/>
</dbReference>
<name>A0A8C5TBZ8_9PASS</name>
<dbReference type="PROSITE" id="PS51139">
    <property type="entry name" value="GTF2I"/>
    <property type="match status" value="1"/>
</dbReference>
<evidence type="ECO:0000256" key="1">
    <source>
        <dbReference type="ARBA" id="ARBA00004123"/>
    </source>
</evidence>
<evidence type="ECO:0000313" key="8">
    <source>
        <dbReference type="Ensembl" id="ENSMCSP00000004165.1"/>
    </source>
</evidence>
<reference evidence="8" key="2">
    <citation type="submission" date="2025-09" db="UniProtKB">
        <authorList>
            <consortium name="Ensembl"/>
        </authorList>
    </citation>
    <scope>IDENTIFICATION</scope>
</reference>
<feature type="region of interest" description="Disordered" evidence="7">
    <location>
        <begin position="1"/>
        <end position="24"/>
    </location>
</feature>
<keyword evidence="4" id="KW-0238">DNA-binding</keyword>
<dbReference type="InterPro" id="IPR004212">
    <property type="entry name" value="GTF2I"/>
</dbReference>
<keyword evidence="5" id="KW-0804">Transcription</keyword>
<keyword evidence="3" id="KW-0805">Transcription regulation</keyword>
<reference evidence="8" key="1">
    <citation type="submission" date="2025-08" db="UniProtKB">
        <authorList>
            <consortium name="Ensembl"/>
        </authorList>
    </citation>
    <scope>IDENTIFICATION</scope>
</reference>
<evidence type="ECO:0000256" key="2">
    <source>
        <dbReference type="ARBA" id="ARBA00022737"/>
    </source>
</evidence>
<accession>A0A8C5TBZ8</accession>
<keyword evidence="6" id="KW-0539">Nucleus</keyword>
<evidence type="ECO:0000313" key="9">
    <source>
        <dbReference type="Proteomes" id="UP000694560"/>
    </source>
</evidence>
<comment type="subcellular location">
    <subcellularLocation>
        <location evidence="1">Nucleus</location>
    </subcellularLocation>
</comment>
<evidence type="ECO:0000256" key="3">
    <source>
        <dbReference type="ARBA" id="ARBA00023015"/>
    </source>
</evidence>
<evidence type="ECO:0000256" key="4">
    <source>
        <dbReference type="ARBA" id="ARBA00023125"/>
    </source>
</evidence>
<evidence type="ECO:0000256" key="7">
    <source>
        <dbReference type="SAM" id="MobiDB-lite"/>
    </source>
</evidence>
<dbReference type="OrthoDB" id="10072451at2759"/>
<dbReference type="PANTHER" id="PTHR47831:SF1">
    <property type="entry name" value="GENERAL TRANSCRIPTION FACTOR II-I REPEAT DOMAIN-CONTAINING PROTEIN 2A-RELATED"/>
    <property type="match status" value="1"/>
</dbReference>
<keyword evidence="2" id="KW-0677">Repeat</keyword>
<dbReference type="Proteomes" id="UP000694560">
    <property type="component" value="Unplaced"/>
</dbReference>
<sequence length="184" mass="20013">MLETAVKENSAKSPQTKSTKNTVINRAEKVEDLNIIQVTVPDDESERLPKVETARQLREQVNDLFSQKFGEATGMDFPVKVPYRKITNNPGCVLVDGMPPGVAFKAPSYLEVSSMKKILESAKFIKFTIIRPFPGLVINDQLVEKAEVEAEAEATSPAAAPVLAGDADCDTCPCRRGGVWSSAS</sequence>
<dbReference type="InterPro" id="IPR036647">
    <property type="entry name" value="GTF2I-like_rpt_sf"/>
</dbReference>
<proteinExistence type="predicted"/>
<feature type="compositionally biased region" description="Polar residues" evidence="7">
    <location>
        <begin position="11"/>
        <end position="24"/>
    </location>
</feature>
<evidence type="ECO:0000256" key="6">
    <source>
        <dbReference type="ARBA" id="ARBA00023242"/>
    </source>
</evidence>
<dbReference type="GO" id="GO:0003677">
    <property type="term" value="F:DNA binding"/>
    <property type="evidence" value="ECO:0007669"/>
    <property type="project" value="UniProtKB-KW"/>
</dbReference>
<organism evidence="8 9">
    <name type="scientific">Malurus cyaneus samueli</name>
    <dbReference type="NCBI Taxonomy" id="2593467"/>
    <lineage>
        <taxon>Eukaryota</taxon>
        <taxon>Metazoa</taxon>
        <taxon>Chordata</taxon>
        <taxon>Craniata</taxon>
        <taxon>Vertebrata</taxon>
        <taxon>Euteleostomi</taxon>
        <taxon>Archelosauria</taxon>
        <taxon>Archosauria</taxon>
        <taxon>Dinosauria</taxon>
        <taxon>Saurischia</taxon>
        <taxon>Theropoda</taxon>
        <taxon>Coelurosauria</taxon>
        <taxon>Aves</taxon>
        <taxon>Neognathae</taxon>
        <taxon>Neoaves</taxon>
        <taxon>Telluraves</taxon>
        <taxon>Australaves</taxon>
        <taxon>Passeriformes</taxon>
        <taxon>Meliphagoidea</taxon>
        <taxon>Maluridae</taxon>
        <taxon>Malurus</taxon>
    </lineage>
</organism>
<evidence type="ECO:0000256" key="5">
    <source>
        <dbReference type="ARBA" id="ARBA00023163"/>
    </source>
</evidence>
<dbReference type="FunFam" id="3.90.1460.10:FF:000002">
    <property type="entry name" value="General transcription factor II-I isoform 1"/>
    <property type="match status" value="1"/>
</dbReference>
<dbReference type="PANTHER" id="PTHR47831">
    <property type="entry name" value="GENERAL TRANSCRIPTION FACTOR II-I REPEAT DOMAIN-CONTAINING PROTEIN 2"/>
    <property type="match status" value="1"/>
</dbReference>
<feature type="compositionally biased region" description="Basic and acidic residues" evidence="7">
    <location>
        <begin position="1"/>
        <end position="10"/>
    </location>
</feature>